<dbReference type="EMBL" id="CACVKT020002154">
    <property type="protein sequence ID" value="CAC5375590.1"/>
    <property type="molecule type" value="Genomic_DNA"/>
</dbReference>
<dbReference type="AlphaFoldDB" id="A0A6J8B1Q7"/>
<feature type="region of interest" description="Disordered" evidence="1">
    <location>
        <begin position="29"/>
        <end position="48"/>
    </location>
</feature>
<reference evidence="2 3" key="1">
    <citation type="submission" date="2020-06" db="EMBL/GenBank/DDBJ databases">
        <authorList>
            <person name="Li R."/>
            <person name="Bekaert M."/>
        </authorList>
    </citation>
    <scope>NUCLEOTIDE SEQUENCE [LARGE SCALE GENOMIC DNA]</scope>
    <source>
        <strain evidence="3">wild</strain>
    </source>
</reference>
<organism evidence="2 3">
    <name type="scientific">Mytilus coruscus</name>
    <name type="common">Sea mussel</name>
    <dbReference type="NCBI Taxonomy" id="42192"/>
    <lineage>
        <taxon>Eukaryota</taxon>
        <taxon>Metazoa</taxon>
        <taxon>Spiralia</taxon>
        <taxon>Lophotrochozoa</taxon>
        <taxon>Mollusca</taxon>
        <taxon>Bivalvia</taxon>
        <taxon>Autobranchia</taxon>
        <taxon>Pteriomorphia</taxon>
        <taxon>Mytilida</taxon>
        <taxon>Mytiloidea</taxon>
        <taxon>Mytilidae</taxon>
        <taxon>Mytilinae</taxon>
        <taxon>Mytilus</taxon>
    </lineage>
</organism>
<name>A0A6J8B1Q7_MYTCO</name>
<proteinExistence type="predicted"/>
<keyword evidence="3" id="KW-1185">Reference proteome</keyword>
<gene>
    <name evidence="2" type="ORF">MCOR_12544</name>
</gene>
<dbReference type="Proteomes" id="UP000507470">
    <property type="component" value="Unassembled WGS sequence"/>
</dbReference>
<evidence type="ECO:0000256" key="1">
    <source>
        <dbReference type="SAM" id="MobiDB-lite"/>
    </source>
</evidence>
<accession>A0A6J8B1Q7</accession>
<evidence type="ECO:0000313" key="3">
    <source>
        <dbReference type="Proteomes" id="UP000507470"/>
    </source>
</evidence>
<protein>
    <submittedName>
        <fullName evidence="2">Uncharacterized protein</fullName>
    </submittedName>
</protein>
<evidence type="ECO:0000313" key="2">
    <source>
        <dbReference type="EMBL" id="CAC5375590.1"/>
    </source>
</evidence>
<sequence>MCGEMQLSSRSKQAEQAFVSKLTKLTHADAARETTTNNASSSSKSSKILDEKISQRYKRRDSAIAETNISLEIQMETLNNYEEIDDIIFISHDTYINQNEENSDTSRTSVNIERRSHNALSTDYLNPYQSKIPITDNHLYITAETSADINTNIAAAFAS</sequence>